<sequence length="62" mass="6342">MSTRFVSALIACILMLSVFSSNVAGAPLTSDGNSAIDASRPILETHTGPGEGSPYKVLGYGI</sequence>
<feature type="signal peptide" evidence="1">
    <location>
        <begin position="1"/>
        <end position="25"/>
    </location>
</feature>
<organism evidence="2 3">
    <name type="scientific">Armillaria ostoyae</name>
    <name type="common">Armillaria root rot fungus</name>
    <dbReference type="NCBI Taxonomy" id="47428"/>
    <lineage>
        <taxon>Eukaryota</taxon>
        <taxon>Fungi</taxon>
        <taxon>Dikarya</taxon>
        <taxon>Basidiomycota</taxon>
        <taxon>Agaricomycotina</taxon>
        <taxon>Agaricomycetes</taxon>
        <taxon>Agaricomycetidae</taxon>
        <taxon>Agaricales</taxon>
        <taxon>Marasmiineae</taxon>
        <taxon>Physalacriaceae</taxon>
        <taxon>Armillaria</taxon>
    </lineage>
</organism>
<reference evidence="3" key="1">
    <citation type="journal article" date="2017" name="Nat. Ecol. Evol.">
        <title>Genome expansion and lineage-specific genetic innovations in the forest pathogenic fungi Armillaria.</title>
        <authorList>
            <person name="Sipos G."/>
            <person name="Prasanna A.N."/>
            <person name="Walter M.C."/>
            <person name="O'Connor E."/>
            <person name="Balint B."/>
            <person name="Krizsan K."/>
            <person name="Kiss B."/>
            <person name="Hess J."/>
            <person name="Varga T."/>
            <person name="Slot J."/>
            <person name="Riley R."/>
            <person name="Boka B."/>
            <person name="Rigling D."/>
            <person name="Barry K."/>
            <person name="Lee J."/>
            <person name="Mihaltcheva S."/>
            <person name="LaButti K."/>
            <person name="Lipzen A."/>
            <person name="Waldron R."/>
            <person name="Moloney N.M."/>
            <person name="Sperisen C."/>
            <person name="Kredics L."/>
            <person name="Vagvoelgyi C."/>
            <person name="Patrignani A."/>
            <person name="Fitzpatrick D."/>
            <person name="Nagy I."/>
            <person name="Doyle S."/>
            <person name="Anderson J.B."/>
            <person name="Grigoriev I.V."/>
            <person name="Gueldener U."/>
            <person name="Muensterkoetter M."/>
            <person name="Nagy L.G."/>
        </authorList>
    </citation>
    <scope>NUCLEOTIDE SEQUENCE [LARGE SCALE GENOMIC DNA]</scope>
    <source>
        <strain evidence="3">C18/9</strain>
    </source>
</reference>
<name>A0A284S7M3_ARMOS</name>
<protein>
    <submittedName>
        <fullName evidence="2">Uncharacterized protein</fullName>
    </submittedName>
</protein>
<evidence type="ECO:0000256" key="1">
    <source>
        <dbReference type="SAM" id="SignalP"/>
    </source>
</evidence>
<feature type="chain" id="PRO_5012831778" evidence="1">
    <location>
        <begin position="26"/>
        <end position="62"/>
    </location>
</feature>
<gene>
    <name evidence="2" type="ORF">ARMOST_20549</name>
</gene>
<evidence type="ECO:0000313" key="2">
    <source>
        <dbReference type="EMBL" id="SJL17009.1"/>
    </source>
</evidence>
<keyword evidence="1" id="KW-0732">Signal</keyword>
<dbReference type="Proteomes" id="UP000219338">
    <property type="component" value="Unassembled WGS sequence"/>
</dbReference>
<proteinExistence type="predicted"/>
<dbReference type="AlphaFoldDB" id="A0A284S7M3"/>
<evidence type="ECO:0000313" key="3">
    <source>
        <dbReference type="Proteomes" id="UP000219338"/>
    </source>
</evidence>
<accession>A0A284S7M3</accession>
<keyword evidence="3" id="KW-1185">Reference proteome</keyword>
<dbReference type="OrthoDB" id="3032063at2759"/>
<dbReference type="EMBL" id="FUEG01000040">
    <property type="protein sequence ID" value="SJL17009.1"/>
    <property type="molecule type" value="Genomic_DNA"/>
</dbReference>